<dbReference type="EMBL" id="BAABKN010000019">
    <property type="protein sequence ID" value="GAA4743884.1"/>
    <property type="molecule type" value="Genomic_DNA"/>
</dbReference>
<sequence>MTAATRPVVVGVDGSNDNLGALRYGAEEARRAQVPLKLVHVIPDYVPISPMMPLTPADMEQTGATFLTRSEELARAMVPEIEVEGWLHHGTRPVELARGAEDGQLLVVGRDNRPLIERILRGDAAAGVAARSTVPMVLVPSDWEPGRAHGVVLVGVKSPEHANALLGDAMELASATGAKLVALHAWRVPSGYDDIIESRVTAGEWRQRAADELESLLESRREAYPGVETEARVVHDHAAHALVEASSEADVLVIVRRAHGVPAATHLGATARAVLRAAHCPVRVVPPEPDPAAPKPVPAAAPALVMY</sequence>
<dbReference type="Gene3D" id="3.40.50.620">
    <property type="entry name" value="HUPs"/>
    <property type="match status" value="2"/>
</dbReference>
<name>A0ABP8Z1S6_9ACTN</name>
<evidence type="ECO:0000313" key="3">
    <source>
        <dbReference type="EMBL" id="GAA4743884.1"/>
    </source>
</evidence>
<evidence type="ECO:0000256" key="1">
    <source>
        <dbReference type="ARBA" id="ARBA00008791"/>
    </source>
</evidence>
<dbReference type="InterPro" id="IPR006015">
    <property type="entry name" value="Universal_stress_UspA"/>
</dbReference>
<comment type="similarity">
    <text evidence="1">Belongs to the universal stress protein A family.</text>
</comment>
<dbReference type="CDD" id="cd00293">
    <property type="entry name" value="USP-like"/>
    <property type="match status" value="1"/>
</dbReference>
<dbReference type="PANTHER" id="PTHR46268">
    <property type="entry name" value="STRESS RESPONSE PROTEIN NHAX"/>
    <property type="match status" value="1"/>
</dbReference>
<dbReference type="RefSeq" id="WP_345527699.1">
    <property type="nucleotide sequence ID" value="NZ_BAABKN010000019.1"/>
</dbReference>
<reference evidence="4" key="1">
    <citation type="journal article" date="2019" name="Int. J. Syst. Evol. Microbiol.">
        <title>The Global Catalogue of Microorganisms (GCM) 10K type strain sequencing project: providing services to taxonomists for standard genome sequencing and annotation.</title>
        <authorList>
            <consortium name="The Broad Institute Genomics Platform"/>
            <consortium name="The Broad Institute Genome Sequencing Center for Infectious Disease"/>
            <person name="Wu L."/>
            <person name="Ma J."/>
        </authorList>
    </citation>
    <scope>NUCLEOTIDE SEQUENCE [LARGE SCALE GENOMIC DNA]</scope>
    <source>
        <strain evidence="4">JCM 18532</strain>
    </source>
</reference>
<organism evidence="3 4">
    <name type="scientific">Nocardioides endophyticus</name>
    <dbReference type="NCBI Taxonomy" id="1353775"/>
    <lineage>
        <taxon>Bacteria</taxon>
        <taxon>Bacillati</taxon>
        <taxon>Actinomycetota</taxon>
        <taxon>Actinomycetes</taxon>
        <taxon>Propionibacteriales</taxon>
        <taxon>Nocardioidaceae</taxon>
        <taxon>Nocardioides</taxon>
    </lineage>
</organism>
<accession>A0ABP8Z1S6</accession>
<dbReference type="SUPFAM" id="SSF52402">
    <property type="entry name" value="Adenine nucleotide alpha hydrolases-like"/>
    <property type="match status" value="2"/>
</dbReference>
<protein>
    <submittedName>
        <fullName evidence="3">Universal stress protein</fullName>
    </submittedName>
</protein>
<dbReference type="Proteomes" id="UP001499882">
    <property type="component" value="Unassembled WGS sequence"/>
</dbReference>
<evidence type="ECO:0000259" key="2">
    <source>
        <dbReference type="Pfam" id="PF00582"/>
    </source>
</evidence>
<dbReference type="InterPro" id="IPR014729">
    <property type="entry name" value="Rossmann-like_a/b/a_fold"/>
</dbReference>
<dbReference type="PRINTS" id="PR01438">
    <property type="entry name" value="UNVRSLSTRESS"/>
</dbReference>
<proteinExistence type="inferred from homology"/>
<comment type="caution">
    <text evidence="3">The sequence shown here is derived from an EMBL/GenBank/DDBJ whole genome shotgun (WGS) entry which is preliminary data.</text>
</comment>
<feature type="domain" description="UspA" evidence="2">
    <location>
        <begin position="152"/>
        <end position="286"/>
    </location>
</feature>
<dbReference type="InterPro" id="IPR006016">
    <property type="entry name" value="UspA"/>
</dbReference>
<feature type="domain" description="UspA" evidence="2">
    <location>
        <begin position="6"/>
        <end position="140"/>
    </location>
</feature>
<dbReference type="Pfam" id="PF00582">
    <property type="entry name" value="Usp"/>
    <property type="match status" value="2"/>
</dbReference>
<keyword evidence="4" id="KW-1185">Reference proteome</keyword>
<gene>
    <name evidence="3" type="ORF">GCM10023350_30760</name>
</gene>
<evidence type="ECO:0000313" key="4">
    <source>
        <dbReference type="Proteomes" id="UP001499882"/>
    </source>
</evidence>
<dbReference type="PANTHER" id="PTHR46268:SF15">
    <property type="entry name" value="UNIVERSAL STRESS PROTEIN HP_0031"/>
    <property type="match status" value="1"/>
</dbReference>